<protein>
    <submittedName>
        <fullName evidence="4">Amino acid adenylation domain-containing protein</fullName>
    </submittedName>
</protein>
<keyword evidence="2" id="KW-0597">Phosphoprotein</keyword>
<name>A0ABW3CRU3_9ACTN</name>
<dbReference type="Gene3D" id="3.40.50.980">
    <property type="match status" value="2"/>
</dbReference>
<proteinExistence type="predicted"/>
<dbReference type="PANTHER" id="PTHR45527">
    <property type="entry name" value="NONRIBOSOMAL PEPTIDE SYNTHETASE"/>
    <property type="match status" value="1"/>
</dbReference>
<dbReference type="InterPro" id="IPR036736">
    <property type="entry name" value="ACP-like_sf"/>
</dbReference>
<evidence type="ECO:0000313" key="4">
    <source>
        <dbReference type="EMBL" id="MFD0857278.1"/>
    </source>
</evidence>
<dbReference type="PANTHER" id="PTHR45527:SF1">
    <property type="entry name" value="FATTY ACID SYNTHASE"/>
    <property type="match status" value="1"/>
</dbReference>
<dbReference type="PROSITE" id="PS00012">
    <property type="entry name" value="PHOSPHOPANTETHEINE"/>
    <property type="match status" value="1"/>
</dbReference>
<dbReference type="Gene3D" id="3.30.300.30">
    <property type="match status" value="1"/>
</dbReference>
<evidence type="ECO:0000259" key="3">
    <source>
        <dbReference type="PROSITE" id="PS50075"/>
    </source>
</evidence>
<dbReference type="InterPro" id="IPR006162">
    <property type="entry name" value="Ppantetheine_attach_site"/>
</dbReference>
<dbReference type="SUPFAM" id="SSF47336">
    <property type="entry name" value="ACP-like"/>
    <property type="match status" value="1"/>
</dbReference>
<dbReference type="InterPro" id="IPR020806">
    <property type="entry name" value="PKS_PP-bd"/>
</dbReference>
<organism evidence="4 5">
    <name type="scientific">Actinomadura adrarensis</name>
    <dbReference type="NCBI Taxonomy" id="1819600"/>
    <lineage>
        <taxon>Bacteria</taxon>
        <taxon>Bacillati</taxon>
        <taxon>Actinomycetota</taxon>
        <taxon>Actinomycetes</taxon>
        <taxon>Streptosporangiales</taxon>
        <taxon>Thermomonosporaceae</taxon>
        <taxon>Actinomadura</taxon>
    </lineage>
</organism>
<feature type="domain" description="Carrier" evidence="3">
    <location>
        <begin position="432"/>
        <end position="507"/>
    </location>
</feature>
<dbReference type="Pfam" id="PF00501">
    <property type="entry name" value="AMP-binding"/>
    <property type="match status" value="1"/>
</dbReference>
<dbReference type="Gene3D" id="2.30.38.10">
    <property type="entry name" value="Luciferase, Domain 3"/>
    <property type="match status" value="1"/>
</dbReference>
<dbReference type="NCBIfam" id="TIGR01733">
    <property type="entry name" value="AA-adenyl-dom"/>
    <property type="match status" value="1"/>
</dbReference>
<gene>
    <name evidence="4" type="ORF">ACFQ07_34055</name>
</gene>
<dbReference type="InterPro" id="IPR000873">
    <property type="entry name" value="AMP-dep_synth/lig_dom"/>
</dbReference>
<dbReference type="Pfam" id="PF13193">
    <property type="entry name" value="AMP-binding_C"/>
    <property type="match status" value="1"/>
</dbReference>
<comment type="caution">
    <text evidence="4">The sequence shown here is derived from an EMBL/GenBank/DDBJ whole genome shotgun (WGS) entry which is preliminary data.</text>
</comment>
<dbReference type="Proteomes" id="UP001597083">
    <property type="component" value="Unassembled WGS sequence"/>
</dbReference>
<dbReference type="SUPFAM" id="SSF56801">
    <property type="entry name" value="Acetyl-CoA synthetase-like"/>
    <property type="match status" value="1"/>
</dbReference>
<reference evidence="5" key="1">
    <citation type="journal article" date="2019" name="Int. J. Syst. Evol. Microbiol.">
        <title>The Global Catalogue of Microorganisms (GCM) 10K type strain sequencing project: providing services to taxonomists for standard genome sequencing and annotation.</title>
        <authorList>
            <consortium name="The Broad Institute Genomics Platform"/>
            <consortium name="The Broad Institute Genome Sequencing Center for Infectious Disease"/>
            <person name="Wu L."/>
            <person name="Ma J."/>
        </authorList>
    </citation>
    <scope>NUCLEOTIDE SEQUENCE [LARGE SCALE GENOMIC DNA]</scope>
    <source>
        <strain evidence="5">JCM 31696</strain>
    </source>
</reference>
<feature type="non-terminal residue" evidence="4">
    <location>
        <position position="1"/>
    </location>
</feature>
<evidence type="ECO:0000256" key="1">
    <source>
        <dbReference type="ARBA" id="ARBA00022450"/>
    </source>
</evidence>
<evidence type="ECO:0000313" key="5">
    <source>
        <dbReference type="Proteomes" id="UP001597083"/>
    </source>
</evidence>
<evidence type="ECO:0000256" key="2">
    <source>
        <dbReference type="ARBA" id="ARBA00022553"/>
    </source>
</evidence>
<sequence length="513" mass="55728">PMDPAYPAARRRLIADDAKLRLLIGGGPESSEAECPGVPVVDLGAFGAQAADDAVRRLVSPQNIAYVLYTSGSTGRPKGVAMPHRPLVSLVQWHSSLGRAGRGRTLQWAALSFDIFFQEVFTTLAAGDTLVLVGEEVRHDFERLLRVVETERIERLFMPFVALQGFAELAVRLGKVPDSLRAVVTAGEQLRATPAIRDFFRALPECALYNEYGPTETHVVTAYELPVSSAGWPALPPIGRPIGGTSIYILDDDLRPVLPGTAGELFVGGVALSRGYLGNPRMTAERYLPDPFRSGELMYRTGDLARHRSNGLVEFLGRHDDQVKIRGFRVEVGEVESVLGTHPVVRDCAVTAHQFTSGDRKLVAYVLPGVDAGAPTSAEFRAFLSTRLPDFMVPAVFVLVEDLPRTPSGKLDRRSLPAPDAVDWAAGTDYVAPRNDLETQVATVWSEVLGVPQVGVHDNFFELGGHSLLAIRLVARLAEATGREVAVQVLFETPTVADLARHIGCASWEIEDL</sequence>
<dbReference type="EMBL" id="JBHTIR010004397">
    <property type="protein sequence ID" value="MFD0857278.1"/>
    <property type="molecule type" value="Genomic_DNA"/>
</dbReference>
<dbReference type="InterPro" id="IPR009081">
    <property type="entry name" value="PP-bd_ACP"/>
</dbReference>
<dbReference type="InterPro" id="IPR020845">
    <property type="entry name" value="AMP-binding_CS"/>
</dbReference>
<keyword evidence="1" id="KW-0596">Phosphopantetheine</keyword>
<dbReference type="InterPro" id="IPR029058">
    <property type="entry name" value="AB_hydrolase_fold"/>
</dbReference>
<keyword evidence="5" id="KW-1185">Reference proteome</keyword>
<dbReference type="InterPro" id="IPR045851">
    <property type="entry name" value="AMP-bd_C_sf"/>
</dbReference>
<dbReference type="SMART" id="SM00823">
    <property type="entry name" value="PKS_PP"/>
    <property type="match status" value="1"/>
</dbReference>
<dbReference type="InterPro" id="IPR010071">
    <property type="entry name" value="AA_adenyl_dom"/>
</dbReference>
<dbReference type="PROSITE" id="PS00455">
    <property type="entry name" value="AMP_BINDING"/>
    <property type="match status" value="1"/>
</dbReference>
<accession>A0ABW3CRU3</accession>
<dbReference type="Gene3D" id="3.40.50.1820">
    <property type="entry name" value="alpha/beta hydrolase"/>
    <property type="match status" value="1"/>
</dbReference>
<dbReference type="Pfam" id="PF00550">
    <property type="entry name" value="PP-binding"/>
    <property type="match status" value="1"/>
</dbReference>
<dbReference type="PROSITE" id="PS50075">
    <property type="entry name" value="CARRIER"/>
    <property type="match status" value="1"/>
</dbReference>
<dbReference type="InterPro" id="IPR025110">
    <property type="entry name" value="AMP-bd_C"/>
</dbReference>